<feature type="domain" description="OmpR/PhoB-type" evidence="7">
    <location>
        <begin position="126"/>
        <end position="231"/>
    </location>
</feature>
<dbReference type="InterPro" id="IPR039420">
    <property type="entry name" value="WalR-like"/>
</dbReference>
<evidence type="ECO:0000259" key="7">
    <source>
        <dbReference type="PROSITE" id="PS51755"/>
    </source>
</evidence>
<dbReference type="SMART" id="SM00448">
    <property type="entry name" value="REC"/>
    <property type="match status" value="1"/>
</dbReference>
<dbReference type="PROSITE" id="PS51755">
    <property type="entry name" value="OMPR_PHOB"/>
    <property type="match status" value="1"/>
</dbReference>
<sequence>MLIAIVDDDSSMQCLLQAALEHAGHQVRLFPDAHSFLDPGCNPDLGMLVVDWLLPDMQGPELVRAARQHYGAQLPILFATQRQQERDLVQALEAGADDFMSKPLQLPVFMARVQALLRRSYRAGRAHTPQFGPYRFDPDGRHVEFGAQRVALKGREYAIAQHLFSHSGQLVTRQQLHQLFWQGKPAVETRSLDTHISQLRNKLQLGLSHDPQHPCRFALQMVYGTGYRLERL</sequence>
<dbReference type="GO" id="GO:0005829">
    <property type="term" value="C:cytosol"/>
    <property type="evidence" value="ECO:0007669"/>
    <property type="project" value="TreeGrafter"/>
</dbReference>
<keyword evidence="9" id="KW-1185">Reference proteome</keyword>
<dbReference type="OrthoDB" id="9802426at2"/>
<dbReference type="Proteomes" id="UP000220246">
    <property type="component" value="Unassembled WGS sequence"/>
</dbReference>
<evidence type="ECO:0000256" key="1">
    <source>
        <dbReference type="ARBA" id="ARBA00022553"/>
    </source>
</evidence>
<evidence type="ECO:0000259" key="6">
    <source>
        <dbReference type="PROSITE" id="PS50110"/>
    </source>
</evidence>
<dbReference type="Pfam" id="PF00072">
    <property type="entry name" value="Response_reg"/>
    <property type="match status" value="1"/>
</dbReference>
<dbReference type="CDD" id="cd00383">
    <property type="entry name" value="trans_reg_C"/>
    <property type="match status" value="1"/>
</dbReference>
<dbReference type="PANTHER" id="PTHR48111">
    <property type="entry name" value="REGULATOR OF RPOS"/>
    <property type="match status" value="1"/>
</dbReference>
<evidence type="ECO:0000256" key="5">
    <source>
        <dbReference type="PROSITE-ProRule" id="PRU01091"/>
    </source>
</evidence>
<organism evidence="8 9">
    <name type="scientific">Comamonas terrigena</name>
    <dbReference type="NCBI Taxonomy" id="32013"/>
    <lineage>
        <taxon>Bacteria</taxon>
        <taxon>Pseudomonadati</taxon>
        <taxon>Pseudomonadota</taxon>
        <taxon>Betaproteobacteria</taxon>
        <taxon>Burkholderiales</taxon>
        <taxon>Comamonadaceae</taxon>
        <taxon>Comamonas</taxon>
    </lineage>
</organism>
<protein>
    <submittedName>
        <fullName evidence="8">DNA-binding response regulator</fullName>
    </submittedName>
</protein>
<dbReference type="InterPro" id="IPR011006">
    <property type="entry name" value="CheY-like_superfamily"/>
</dbReference>
<dbReference type="InterPro" id="IPR001867">
    <property type="entry name" value="OmpR/PhoB-type_DNA-bd"/>
</dbReference>
<dbReference type="InterPro" id="IPR036388">
    <property type="entry name" value="WH-like_DNA-bd_sf"/>
</dbReference>
<dbReference type="InterPro" id="IPR001789">
    <property type="entry name" value="Sig_transdc_resp-reg_receiver"/>
</dbReference>
<reference evidence="9" key="1">
    <citation type="submission" date="2017-09" db="EMBL/GenBank/DDBJ databases">
        <title>FDA dAtabase for Regulatory Grade micrObial Sequences (FDA-ARGOS): Supporting development and validation of Infectious Disease Dx tests.</title>
        <authorList>
            <person name="Minogue T."/>
            <person name="Wolcott M."/>
            <person name="Wasieloski L."/>
            <person name="Aguilar W."/>
            <person name="Moore D."/>
            <person name="Tallon L."/>
            <person name="Sadzewicz L."/>
            <person name="Ott S."/>
            <person name="Zhao X."/>
            <person name="Nagaraj S."/>
            <person name="Vavikolanu K."/>
            <person name="Aluvathingal J."/>
            <person name="Nadendla S."/>
            <person name="Sichtig H."/>
        </authorList>
    </citation>
    <scope>NUCLEOTIDE SEQUENCE [LARGE SCALE GENOMIC DNA]</scope>
    <source>
        <strain evidence="9">FDAARGOS_394</strain>
    </source>
</reference>
<dbReference type="PROSITE" id="PS50110">
    <property type="entry name" value="RESPONSE_REGULATORY"/>
    <property type="match status" value="1"/>
</dbReference>
<evidence type="ECO:0000256" key="4">
    <source>
        <dbReference type="PROSITE-ProRule" id="PRU00169"/>
    </source>
</evidence>
<feature type="modified residue" description="4-aspartylphosphate" evidence="4">
    <location>
        <position position="51"/>
    </location>
</feature>
<dbReference type="Gene3D" id="1.10.10.10">
    <property type="entry name" value="Winged helix-like DNA-binding domain superfamily/Winged helix DNA-binding domain"/>
    <property type="match status" value="1"/>
</dbReference>
<keyword evidence="3 5" id="KW-0238">DNA-binding</keyword>
<dbReference type="AlphaFoldDB" id="A0A2A7UQ00"/>
<dbReference type="SMART" id="SM00862">
    <property type="entry name" value="Trans_reg_C"/>
    <property type="match status" value="1"/>
</dbReference>
<gene>
    <name evidence="8" type="ORF">CRM82_00765</name>
</gene>
<comment type="caution">
    <text evidence="8">The sequence shown here is derived from an EMBL/GenBank/DDBJ whole genome shotgun (WGS) entry which is preliminary data.</text>
</comment>
<name>A0A2A7UQ00_COMTR</name>
<evidence type="ECO:0000256" key="2">
    <source>
        <dbReference type="ARBA" id="ARBA00023012"/>
    </source>
</evidence>
<evidence type="ECO:0000256" key="3">
    <source>
        <dbReference type="ARBA" id="ARBA00023125"/>
    </source>
</evidence>
<dbReference type="GeneID" id="80803268"/>
<dbReference type="STRING" id="1219032.GCA_001515545_03706"/>
<dbReference type="Gene3D" id="3.40.50.2300">
    <property type="match status" value="1"/>
</dbReference>
<dbReference type="Gene3D" id="6.10.250.690">
    <property type="match status" value="1"/>
</dbReference>
<keyword evidence="2" id="KW-0902">Two-component regulatory system</keyword>
<feature type="DNA-binding region" description="OmpR/PhoB-type" evidence="5">
    <location>
        <begin position="126"/>
        <end position="231"/>
    </location>
</feature>
<dbReference type="GO" id="GO:0000156">
    <property type="term" value="F:phosphorelay response regulator activity"/>
    <property type="evidence" value="ECO:0007669"/>
    <property type="project" value="TreeGrafter"/>
</dbReference>
<dbReference type="Pfam" id="PF00486">
    <property type="entry name" value="Trans_reg_C"/>
    <property type="match status" value="1"/>
</dbReference>
<keyword evidence="1 4" id="KW-0597">Phosphoprotein</keyword>
<dbReference type="EMBL" id="PDEA01000001">
    <property type="protein sequence ID" value="PEH87343.1"/>
    <property type="molecule type" value="Genomic_DNA"/>
</dbReference>
<evidence type="ECO:0000313" key="9">
    <source>
        <dbReference type="Proteomes" id="UP000220246"/>
    </source>
</evidence>
<dbReference type="GO" id="GO:0006355">
    <property type="term" value="P:regulation of DNA-templated transcription"/>
    <property type="evidence" value="ECO:0007669"/>
    <property type="project" value="InterPro"/>
</dbReference>
<evidence type="ECO:0000313" key="8">
    <source>
        <dbReference type="EMBL" id="PEH87343.1"/>
    </source>
</evidence>
<dbReference type="SUPFAM" id="SSF52172">
    <property type="entry name" value="CheY-like"/>
    <property type="match status" value="1"/>
</dbReference>
<dbReference type="GO" id="GO:0000976">
    <property type="term" value="F:transcription cis-regulatory region binding"/>
    <property type="evidence" value="ECO:0007669"/>
    <property type="project" value="TreeGrafter"/>
</dbReference>
<dbReference type="PANTHER" id="PTHR48111:SF40">
    <property type="entry name" value="PHOSPHATE REGULON TRANSCRIPTIONAL REGULATORY PROTEIN PHOB"/>
    <property type="match status" value="1"/>
</dbReference>
<accession>A0A2A7UQ00</accession>
<proteinExistence type="predicted"/>
<dbReference type="RefSeq" id="WP_066541151.1">
    <property type="nucleotide sequence ID" value="NZ_DALZQJ010000027.1"/>
</dbReference>
<dbReference type="GO" id="GO:0032993">
    <property type="term" value="C:protein-DNA complex"/>
    <property type="evidence" value="ECO:0007669"/>
    <property type="project" value="TreeGrafter"/>
</dbReference>
<feature type="domain" description="Response regulatory" evidence="6">
    <location>
        <begin position="2"/>
        <end position="117"/>
    </location>
</feature>